<feature type="non-terminal residue" evidence="2">
    <location>
        <position position="1"/>
    </location>
</feature>
<reference evidence="2" key="2">
    <citation type="journal article" date="2017" name="Front. Cell. Infect. Microbiol.">
        <title>Analysis of the Salivary Gland Transcriptome of Unfed and Partially Fed Amblyomma sculptum Ticks and Descriptive Proteome of the Saliva.</title>
        <authorList>
            <person name="Esteves E."/>
            <person name="Maruyama S.R."/>
            <person name="Kawahara R."/>
            <person name="Fujita A."/>
            <person name="Martins L.A."/>
            <person name="Righi A.A."/>
            <person name="Costa F.B."/>
            <person name="Palmisano G."/>
            <person name="Labruna M.B."/>
            <person name="Sa-Nunes A."/>
            <person name="Ribeiro J.M.C."/>
            <person name="Fogaca A.C."/>
        </authorList>
    </citation>
    <scope>NUCLEOTIDE SEQUENCE</scope>
</reference>
<accession>A0A1E1XPD3</accession>
<evidence type="ECO:0000256" key="1">
    <source>
        <dbReference type="SAM" id="MobiDB-lite"/>
    </source>
</evidence>
<reference evidence="2" key="1">
    <citation type="submission" date="2016-09" db="EMBL/GenBank/DDBJ databases">
        <authorList>
            <person name="Capua I."/>
            <person name="De Benedictis P."/>
            <person name="Joannis T."/>
            <person name="Lombin L.H."/>
            <person name="Cattoli G."/>
        </authorList>
    </citation>
    <scope>NUCLEOTIDE SEQUENCE</scope>
</reference>
<name>A0A1E1XPD3_AMBSC</name>
<dbReference type="AlphaFoldDB" id="A0A1E1XPD3"/>
<protein>
    <submittedName>
        <fullName evidence="2">Uncharacterized protein</fullName>
    </submittedName>
</protein>
<evidence type="ECO:0000313" key="2">
    <source>
        <dbReference type="EMBL" id="JAU01191.1"/>
    </source>
</evidence>
<dbReference type="EMBL" id="GFAA01002244">
    <property type="protein sequence ID" value="JAU01191.1"/>
    <property type="molecule type" value="mRNA"/>
</dbReference>
<sequence>HRRTHSTPPVSVLTATDKNPRNTMPAAKVTLTEVPEHEELRSGGTRHGSLDFNAPMSVTLRSVDESKTALTKYSTQTSPRVNLPKNRDWLRLQQTIRNLF</sequence>
<feature type="region of interest" description="Disordered" evidence="1">
    <location>
        <begin position="1"/>
        <end position="23"/>
    </location>
</feature>
<feature type="non-terminal residue" evidence="2">
    <location>
        <position position="100"/>
    </location>
</feature>
<feature type="compositionally biased region" description="Polar residues" evidence="1">
    <location>
        <begin position="1"/>
        <end position="17"/>
    </location>
</feature>
<organism evidence="2">
    <name type="scientific">Amblyomma sculptum</name>
    <name type="common">Tick</name>
    <dbReference type="NCBI Taxonomy" id="1581419"/>
    <lineage>
        <taxon>Eukaryota</taxon>
        <taxon>Metazoa</taxon>
        <taxon>Ecdysozoa</taxon>
        <taxon>Arthropoda</taxon>
        <taxon>Chelicerata</taxon>
        <taxon>Arachnida</taxon>
        <taxon>Acari</taxon>
        <taxon>Parasitiformes</taxon>
        <taxon>Ixodida</taxon>
        <taxon>Ixodoidea</taxon>
        <taxon>Ixodidae</taxon>
        <taxon>Amblyomminae</taxon>
        <taxon>Amblyomma</taxon>
    </lineage>
</organism>
<proteinExistence type="evidence at transcript level"/>